<dbReference type="AlphaFoldDB" id="A0A1I1VKU4"/>
<reference evidence="5" key="1">
    <citation type="submission" date="2016-10" db="EMBL/GenBank/DDBJ databases">
        <authorList>
            <person name="Varghese N."/>
            <person name="Submissions S."/>
        </authorList>
    </citation>
    <scope>NUCLEOTIDE SEQUENCE [LARGE SCALE GENOMIC DNA]</scope>
    <source>
        <strain evidence="5">DSM 22530</strain>
    </source>
</reference>
<dbReference type="Pfam" id="PF10368">
    <property type="entry name" value="YkyA"/>
    <property type="match status" value="1"/>
</dbReference>
<keyword evidence="1" id="KW-0175">Coiled coil</keyword>
<feature type="signal peptide" evidence="3">
    <location>
        <begin position="1"/>
        <end position="22"/>
    </location>
</feature>
<protein>
    <submittedName>
        <fullName evidence="4">Putative cell-wall binding lipoprotein</fullName>
    </submittedName>
</protein>
<dbReference type="EMBL" id="FOMR01000004">
    <property type="protein sequence ID" value="SFD83637.1"/>
    <property type="molecule type" value="Genomic_DNA"/>
</dbReference>
<evidence type="ECO:0000256" key="2">
    <source>
        <dbReference type="SAM" id="MobiDB-lite"/>
    </source>
</evidence>
<dbReference type="OrthoDB" id="2576511at2"/>
<feature type="region of interest" description="Disordered" evidence="2">
    <location>
        <begin position="216"/>
        <end position="241"/>
    </location>
</feature>
<organism evidence="4 5">
    <name type="scientific">Lentibacillus persicus</name>
    <dbReference type="NCBI Taxonomy" id="640948"/>
    <lineage>
        <taxon>Bacteria</taxon>
        <taxon>Bacillati</taxon>
        <taxon>Bacillota</taxon>
        <taxon>Bacilli</taxon>
        <taxon>Bacillales</taxon>
        <taxon>Bacillaceae</taxon>
        <taxon>Lentibacillus</taxon>
    </lineage>
</organism>
<dbReference type="InterPro" id="IPR019454">
    <property type="entry name" value="Lipoprot_YkyA-like"/>
</dbReference>
<feature type="compositionally biased region" description="Basic and acidic residues" evidence="2">
    <location>
        <begin position="232"/>
        <end position="241"/>
    </location>
</feature>
<proteinExistence type="predicted"/>
<dbReference type="Proteomes" id="UP000199474">
    <property type="component" value="Unassembled WGS sequence"/>
</dbReference>
<name>A0A1I1VKU4_9BACI</name>
<accession>A0A1I1VKU4</accession>
<evidence type="ECO:0000256" key="1">
    <source>
        <dbReference type="SAM" id="Coils"/>
    </source>
</evidence>
<keyword evidence="3" id="KW-0732">Signal</keyword>
<keyword evidence="5" id="KW-1185">Reference proteome</keyword>
<dbReference type="PROSITE" id="PS51257">
    <property type="entry name" value="PROKAR_LIPOPROTEIN"/>
    <property type="match status" value="1"/>
</dbReference>
<dbReference type="InterPro" id="IPR036785">
    <property type="entry name" value="YkyA-like_sf"/>
</dbReference>
<dbReference type="RefSeq" id="WP_090083866.1">
    <property type="nucleotide sequence ID" value="NZ_FOMR01000004.1"/>
</dbReference>
<evidence type="ECO:0000256" key="3">
    <source>
        <dbReference type="SAM" id="SignalP"/>
    </source>
</evidence>
<dbReference type="SUPFAM" id="SSF140423">
    <property type="entry name" value="MW0975(SA0943)-like"/>
    <property type="match status" value="1"/>
</dbReference>
<sequence length="241" mass="27858">MVWKKSSLISLLSLIVILSACSGTTTSEEIYNHLEKAVENEQEFGKQQNEIVELEKEEQEIYSQIIDLSMEEFDKIKELSNQALENIETRKEKIDKEKESIEASKEEFSNIEGMISDLEEEAAKEKGEELVNTMKDRYKAYDQLYKAYSDSLSLEEELYTILQEEDLEQETLTDHIDNLNENYQNVMNANEAFNELTTEYNALKKEFYDAAGLEVNYEENPKADENSNGDSSKSEETESDE</sequence>
<evidence type="ECO:0000313" key="5">
    <source>
        <dbReference type="Proteomes" id="UP000199474"/>
    </source>
</evidence>
<dbReference type="Gene3D" id="1.20.120.570">
    <property type="entry name" value="YkyA-like"/>
    <property type="match status" value="1"/>
</dbReference>
<feature type="coiled-coil region" evidence="1">
    <location>
        <begin position="37"/>
        <end position="128"/>
    </location>
</feature>
<gene>
    <name evidence="4" type="ORF">SAMN05216238_104316</name>
</gene>
<keyword evidence="4" id="KW-0449">Lipoprotein</keyword>
<dbReference type="STRING" id="640948.SAMN05216238_104316"/>
<evidence type="ECO:0000313" key="4">
    <source>
        <dbReference type="EMBL" id="SFD83637.1"/>
    </source>
</evidence>
<feature type="coiled-coil region" evidence="1">
    <location>
        <begin position="162"/>
        <end position="206"/>
    </location>
</feature>
<feature type="chain" id="PRO_5038697653" evidence="3">
    <location>
        <begin position="23"/>
        <end position="241"/>
    </location>
</feature>